<keyword evidence="2" id="KW-0732">Signal</keyword>
<evidence type="ECO:0000313" key="4">
    <source>
        <dbReference type="Proteomes" id="UP000483261"/>
    </source>
</evidence>
<feature type="signal peptide" evidence="2">
    <location>
        <begin position="1"/>
        <end position="28"/>
    </location>
</feature>
<evidence type="ECO:0000256" key="1">
    <source>
        <dbReference type="SAM" id="MobiDB-lite"/>
    </source>
</evidence>
<evidence type="ECO:0000256" key="2">
    <source>
        <dbReference type="SAM" id="SignalP"/>
    </source>
</evidence>
<dbReference type="RefSeq" id="WP_165109495.1">
    <property type="nucleotide sequence ID" value="NZ_JAALAA010000002.1"/>
</dbReference>
<proteinExistence type="predicted"/>
<feature type="chain" id="PRO_5039006109" evidence="2">
    <location>
        <begin position="29"/>
        <end position="239"/>
    </location>
</feature>
<comment type="caution">
    <text evidence="3">The sequence shown here is derived from an EMBL/GenBank/DDBJ whole genome shotgun (WGS) entry which is preliminary data.</text>
</comment>
<evidence type="ECO:0000313" key="3">
    <source>
        <dbReference type="EMBL" id="NGN91734.1"/>
    </source>
</evidence>
<sequence>MMASRRRLALRVSLPLAVAVAASVTGCAALPGQDDEAKQPAESQSWAPTKEADELDPMTPEMQVIALEEFGVAYDVPEKWLVLDSATATDPSEPSVRKAAERLGVAPKAVLGMLTRLESIAISNEPSAGGLVDSISGAGQKGRLGTVEEILPYITSSGAEVDRRRIESVRGNELSVLRIPFRVKHAGRFRHGVILDIYSRYEDRTAIVTVASGSADRASAGADQVVRSLRIFEIEEDLV</sequence>
<feature type="region of interest" description="Disordered" evidence="1">
    <location>
        <begin position="31"/>
        <end position="56"/>
    </location>
</feature>
<gene>
    <name evidence="3" type="ORF">G5C66_03130</name>
</gene>
<accession>A0A6M1QV75</accession>
<dbReference type="PROSITE" id="PS51257">
    <property type="entry name" value="PROKAR_LIPOPROTEIN"/>
    <property type="match status" value="1"/>
</dbReference>
<dbReference type="AlphaFoldDB" id="A0A6M1QV75"/>
<reference evidence="3 4" key="1">
    <citation type="submission" date="2020-02" db="EMBL/GenBank/DDBJ databases">
        <title>Whole-genome analyses of novel actinobacteria.</title>
        <authorList>
            <person name="Sahin N."/>
        </authorList>
    </citation>
    <scope>NUCLEOTIDE SEQUENCE [LARGE SCALE GENOMIC DNA]</scope>
    <source>
        <strain evidence="3 4">KC13</strain>
    </source>
</reference>
<dbReference type="Proteomes" id="UP000483261">
    <property type="component" value="Unassembled WGS sequence"/>
</dbReference>
<dbReference type="EMBL" id="JAALAA010000002">
    <property type="protein sequence ID" value="NGN91734.1"/>
    <property type="molecule type" value="Genomic_DNA"/>
</dbReference>
<protein>
    <submittedName>
        <fullName evidence="3">Uncharacterized protein</fullName>
    </submittedName>
</protein>
<organism evidence="3 4">
    <name type="scientific">Nocardioides turkmenicus</name>
    <dbReference type="NCBI Taxonomy" id="2711220"/>
    <lineage>
        <taxon>Bacteria</taxon>
        <taxon>Bacillati</taxon>
        <taxon>Actinomycetota</taxon>
        <taxon>Actinomycetes</taxon>
        <taxon>Propionibacteriales</taxon>
        <taxon>Nocardioidaceae</taxon>
        <taxon>Nocardioides</taxon>
    </lineage>
</organism>
<keyword evidence="4" id="KW-1185">Reference proteome</keyword>
<name>A0A6M1QV75_9ACTN</name>